<dbReference type="Proteomes" id="UP000265703">
    <property type="component" value="Unassembled WGS sequence"/>
</dbReference>
<evidence type="ECO:0000313" key="2">
    <source>
        <dbReference type="EMBL" id="RIA97275.1"/>
    </source>
</evidence>
<dbReference type="PANTHER" id="PTHR11188:SF17">
    <property type="entry name" value="FI21816P1"/>
    <property type="match status" value="1"/>
</dbReference>
<proteinExistence type="predicted"/>
<reference evidence="2 3" key="1">
    <citation type="submission" date="2018-06" db="EMBL/GenBank/DDBJ databases">
        <title>Comparative genomics reveals the genomic features of Rhizophagus irregularis, R. cerebriforme, R. diaphanum and Gigaspora rosea, and their symbiotic lifestyle signature.</title>
        <authorList>
            <person name="Morin E."/>
            <person name="San Clemente H."/>
            <person name="Chen E.C.H."/>
            <person name="De La Providencia I."/>
            <person name="Hainaut M."/>
            <person name="Kuo A."/>
            <person name="Kohler A."/>
            <person name="Murat C."/>
            <person name="Tang N."/>
            <person name="Roy S."/>
            <person name="Loubradou J."/>
            <person name="Henrissat B."/>
            <person name="Grigoriev I.V."/>
            <person name="Corradi N."/>
            <person name="Roux C."/>
            <person name="Martin F.M."/>
        </authorList>
    </citation>
    <scope>NUCLEOTIDE SEQUENCE [LARGE SCALE GENOMIC DNA]</scope>
    <source>
        <strain evidence="2 3">DAOM 227022</strain>
    </source>
</reference>
<dbReference type="InterPro" id="IPR011022">
    <property type="entry name" value="Arrestin_C-like"/>
</dbReference>
<dbReference type="AlphaFoldDB" id="A0A397TLB0"/>
<keyword evidence="3" id="KW-1185">Reference proteome</keyword>
<dbReference type="GO" id="GO:0005829">
    <property type="term" value="C:cytosol"/>
    <property type="evidence" value="ECO:0007669"/>
    <property type="project" value="TreeGrafter"/>
</dbReference>
<evidence type="ECO:0000313" key="3">
    <source>
        <dbReference type="Proteomes" id="UP000265703"/>
    </source>
</evidence>
<dbReference type="STRING" id="658196.A0A397TLB0"/>
<dbReference type="InterPro" id="IPR050357">
    <property type="entry name" value="Arrestin_domain-protein"/>
</dbReference>
<dbReference type="InterPro" id="IPR011021">
    <property type="entry name" value="Arrestin-like_N"/>
</dbReference>
<dbReference type="GO" id="GO:0070086">
    <property type="term" value="P:ubiquitin-dependent endocytosis"/>
    <property type="evidence" value="ECO:0007669"/>
    <property type="project" value="TreeGrafter"/>
</dbReference>
<dbReference type="GO" id="GO:0005886">
    <property type="term" value="C:plasma membrane"/>
    <property type="evidence" value="ECO:0007669"/>
    <property type="project" value="TreeGrafter"/>
</dbReference>
<dbReference type="GO" id="GO:0031625">
    <property type="term" value="F:ubiquitin protein ligase binding"/>
    <property type="evidence" value="ECO:0007669"/>
    <property type="project" value="TreeGrafter"/>
</dbReference>
<dbReference type="Pfam" id="PF00339">
    <property type="entry name" value="Arrestin_N"/>
    <property type="match status" value="1"/>
</dbReference>
<dbReference type="EMBL" id="QKYT01000032">
    <property type="protein sequence ID" value="RIA97275.1"/>
    <property type="molecule type" value="Genomic_DNA"/>
</dbReference>
<dbReference type="InterPro" id="IPR014752">
    <property type="entry name" value="Arrestin-like_C"/>
</dbReference>
<name>A0A397TLB0_9GLOM</name>
<dbReference type="SMART" id="SM01017">
    <property type="entry name" value="Arrestin_C"/>
    <property type="match status" value="1"/>
</dbReference>
<dbReference type="GO" id="GO:0030674">
    <property type="term" value="F:protein-macromolecule adaptor activity"/>
    <property type="evidence" value="ECO:0007669"/>
    <property type="project" value="TreeGrafter"/>
</dbReference>
<sequence>MSSLTSSTFSTESPFSHKHHNTKHYLSKFRKIGSQSPPNLQIKLIEPILYFQGNPEESLGCFMRGELIMNLTKPTKIKRIEMNFFGRMKTYWPQCKIYYGSHTNRNELCEEREIIKHNWIFLSSPTASSSLHTSHSLNSPPEYHLLSAGVYTYPFELFLPGTLPETIQAQLGNVVYKLHATVIKPGFSTNLRTSQHVTIVRTLSEETNSQGIAISRDWLNLINYEITIPNKAYSIGDSIDIDLKTSPQVKRVRVLGLRIELNEQSIYRSRGQKNIESKILSTYRINELDSDGDNERDNDLILDDIFYHKNFIFPLPKCSNCVHISCKWPSITISHSLKFHINVKIPVNSKKTGNFINKFKKEVIEIDVPITLLSCSCVENLPQYDESWINLDQGYSRDLPPSYETSIADKRRTINLSNLNHFSESIVNTTINNNRRHTLH</sequence>
<dbReference type="Pfam" id="PF02752">
    <property type="entry name" value="Arrestin_C"/>
    <property type="match status" value="1"/>
</dbReference>
<accession>A0A397TLB0</accession>
<gene>
    <name evidence="2" type="ORF">C1645_707305</name>
</gene>
<comment type="caution">
    <text evidence="2">The sequence shown here is derived from an EMBL/GenBank/DDBJ whole genome shotgun (WGS) entry which is preliminary data.</text>
</comment>
<evidence type="ECO:0000259" key="1">
    <source>
        <dbReference type="SMART" id="SM01017"/>
    </source>
</evidence>
<dbReference type="Gene3D" id="2.60.40.640">
    <property type="match status" value="1"/>
</dbReference>
<dbReference type="OrthoDB" id="2333384at2759"/>
<dbReference type="InterPro" id="IPR014756">
    <property type="entry name" value="Ig_E-set"/>
</dbReference>
<feature type="domain" description="Arrestin C-terminal-like" evidence="1">
    <location>
        <begin position="218"/>
        <end position="377"/>
    </location>
</feature>
<dbReference type="PANTHER" id="PTHR11188">
    <property type="entry name" value="ARRESTIN DOMAIN CONTAINING PROTEIN"/>
    <property type="match status" value="1"/>
</dbReference>
<protein>
    <recommendedName>
        <fullName evidence="1">Arrestin C-terminal-like domain-containing protein</fullName>
    </recommendedName>
</protein>
<organism evidence="2 3">
    <name type="scientific">Glomus cerebriforme</name>
    <dbReference type="NCBI Taxonomy" id="658196"/>
    <lineage>
        <taxon>Eukaryota</taxon>
        <taxon>Fungi</taxon>
        <taxon>Fungi incertae sedis</taxon>
        <taxon>Mucoromycota</taxon>
        <taxon>Glomeromycotina</taxon>
        <taxon>Glomeromycetes</taxon>
        <taxon>Glomerales</taxon>
        <taxon>Glomeraceae</taxon>
        <taxon>Glomus</taxon>
    </lineage>
</organism>
<dbReference type="SUPFAM" id="SSF81296">
    <property type="entry name" value="E set domains"/>
    <property type="match status" value="1"/>
</dbReference>